<evidence type="ECO:0000313" key="9">
    <source>
        <dbReference type="EMBL" id="GHE98618.1"/>
    </source>
</evidence>
<keyword evidence="6 8" id="KW-0472">Membrane</keyword>
<dbReference type="CDD" id="cd06173">
    <property type="entry name" value="MFS_MefA_like"/>
    <property type="match status" value="1"/>
</dbReference>
<feature type="transmembrane region" description="Helical" evidence="8">
    <location>
        <begin position="152"/>
        <end position="173"/>
    </location>
</feature>
<comment type="caution">
    <text evidence="9">The sequence shown here is derived from an EMBL/GenBank/DDBJ whole genome shotgun (WGS) entry which is preliminary data.</text>
</comment>
<dbReference type="SUPFAM" id="SSF103473">
    <property type="entry name" value="MFS general substrate transporter"/>
    <property type="match status" value="1"/>
</dbReference>
<dbReference type="Pfam" id="PF05977">
    <property type="entry name" value="MFS_3"/>
    <property type="match status" value="1"/>
</dbReference>
<keyword evidence="5 8" id="KW-1133">Transmembrane helix</keyword>
<keyword evidence="4 8" id="KW-0812">Transmembrane</keyword>
<dbReference type="EMBL" id="BNBI01000004">
    <property type="protein sequence ID" value="GHE98618.1"/>
    <property type="molecule type" value="Genomic_DNA"/>
</dbReference>
<evidence type="ECO:0000256" key="4">
    <source>
        <dbReference type="ARBA" id="ARBA00022692"/>
    </source>
</evidence>
<keyword evidence="3" id="KW-1003">Cell membrane</keyword>
<feature type="transmembrane region" description="Helical" evidence="8">
    <location>
        <begin position="374"/>
        <end position="392"/>
    </location>
</feature>
<gene>
    <name evidence="9" type="ORF">GCM10018772_23820</name>
</gene>
<keyword evidence="2" id="KW-0813">Transport</keyword>
<evidence type="ECO:0000256" key="7">
    <source>
        <dbReference type="SAM" id="MobiDB-lite"/>
    </source>
</evidence>
<proteinExistence type="predicted"/>
<feature type="transmembrane region" description="Helical" evidence="8">
    <location>
        <begin position="111"/>
        <end position="132"/>
    </location>
</feature>
<dbReference type="GO" id="GO:0005886">
    <property type="term" value="C:plasma membrane"/>
    <property type="evidence" value="ECO:0007669"/>
    <property type="project" value="UniProtKB-SubCell"/>
</dbReference>
<evidence type="ECO:0000256" key="2">
    <source>
        <dbReference type="ARBA" id="ARBA00022448"/>
    </source>
</evidence>
<evidence type="ECO:0000256" key="5">
    <source>
        <dbReference type="ARBA" id="ARBA00022989"/>
    </source>
</evidence>
<feature type="compositionally biased region" description="Low complexity" evidence="7">
    <location>
        <begin position="528"/>
        <end position="539"/>
    </location>
</feature>
<dbReference type="PANTHER" id="PTHR23513">
    <property type="entry name" value="INTEGRAL MEMBRANE EFFLUX PROTEIN-RELATED"/>
    <property type="match status" value="1"/>
</dbReference>
<reference evidence="9" key="2">
    <citation type="submission" date="2020-09" db="EMBL/GenBank/DDBJ databases">
        <authorList>
            <person name="Sun Q."/>
            <person name="Ohkuma M."/>
        </authorList>
    </citation>
    <scope>NUCLEOTIDE SEQUENCE</scope>
    <source>
        <strain evidence="9">JCM 4477</strain>
    </source>
</reference>
<feature type="transmembrane region" description="Helical" evidence="8">
    <location>
        <begin position="179"/>
        <end position="201"/>
    </location>
</feature>
<evidence type="ECO:0000256" key="6">
    <source>
        <dbReference type="ARBA" id="ARBA00023136"/>
    </source>
</evidence>
<feature type="compositionally biased region" description="Basic and acidic residues" evidence="7">
    <location>
        <begin position="553"/>
        <end position="563"/>
    </location>
</feature>
<protein>
    <submittedName>
        <fullName evidence="9">MFS transporter</fullName>
    </submittedName>
</protein>
<dbReference type="AlphaFoldDB" id="A0A919AC46"/>
<sequence>MKVLRRGRDTPGNERLGPTFRLFQSAVVSSDLADGIYKIAVPLLALGISRSALAVSAVGLAVRLPWLIATLPAGVLADRYPPRTVMRWASALRLPLVAVMCVLAATDRLPLWVLIVTAFLIGCAGTFVDVAAQSQLPRLVPVGQLRKANASLQSTQMFLAQLIGPALGGYVVALGSGGGLAVVVALYVVTVWALGLLPAAVERATASHARQTPAPVPEDGRRSSLGSLIAELGDGLRYFRGRKDLARLATAAAVNNLSYSMCLTMLPLWAVRPGRLGLSETGYGLLLTCLAVGSILAGLVAGRVLKAVGDAPVMRFGAPVLGVCFLALAVPAVPVVALGLFVYGLVSMVWNVAVTSYRQATVPLPLFGRVNAAYRWLTWGVIPFGSLAGGTLSATAGLTWVFLTAGALPLIAGALLPPPRPQAAPAPPDTTAPTAPPASEPSRAGERVTELARPGERAAEPTRPGERVTQPIRPGERVTEPALPGERAAEPTRPGERAAEPTRPGERVTQPTRPGERTAEPTQPGERAAASADAPADAPTETSGHAPGPVRAGRPDPGRREPSPADAQDTAPADRA</sequence>
<organism evidence="9 10">
    <name type="scientific">Streptomyces fumanus</name>
    <dbReference type="NCBI Taxonomy" id="67302"/>
    <lineage>
        <taxon>Bacteria</taxon>
        <taxon>Bacillati</taxon>
        <taxon>Actinomycetota</taxon>
        <taxon>Actinomycetes</taxon>
        <taxon>Kitasatosporales</taxon>
        <taxon>Streptomycetaceae</taxon>
        <taxon>Streptomyces</taxon>
    </lineage>
</organism>
<evidence type="ECO:0000256" key="1">
    <source>
        <dbReference type="ARBA" id="ARBA00004651"/>
    </source>
</evidence>
<evidence type="ECO:0000256" key="8">
    <source>
        <dbReference type="SAM" id="Phobius"/>
    </source>
</evidence>
<name>A0A919AC46_9ACTN</name>
<dbReference type="InterPro" id="IPR010290">
    <property type="entry name" value="TM_effector"/>
</dbReference>
<feature type="transmembrane region" description="Helical" evidence="8">
    <location>
        <begin position="336"/>
        <end position="354"/>
    </location>
</feature>
<reference evidence="9" key="1">
    <citation type="journal article" date="2014" name="Int. J. Syst. Evol. Microbiol.">
        <title>Complete genome sequence of Corynebacterium casei LMG S-19264T (=DSM 44701T), isolated from a smear-ripened cheese.</title>
        <authorList>
            <consortium name="US DOE Joint Genome Institute (JGI-PGF)"/>
            <person name="Walter F."/>
            <person name="Albersmeier A."/>
            <person name="Kalinowski J."/>
            <person name="Ruckert C."/>
        </authorList>
    </citation>
    <scope>NUCLEOTIDE SEQUENCE</scope>
    <source>
        <strain evidence="9">JCM 4477</strain>
    </source>
</reference>
<feature type="compositionally biased region" description="Basic and acidic residues" evidence="7">
    <location>
        <begin position="487"/>
        <end position="506"/>
    </location>
</feature>
<evidence type="ECO:0000313" key="10">
    <source>
        <dbReference type="Proteomes" id="UP000630718"/>
    </source>
</evidence>
<feature type="compositionally biased region" description="Pro residues" evidence="7">
    <location>
        <begin position="419"/>
        <end position="439"/>
    </location>
</feature>
<feature type="transmembrane region" description="Helical" evidence="8">
    <location>
        <begin position="245"/>
        <end position="270"/>
    </location>
</feature>
<evidence type="ECO:0000256" key="3">
    <source>
        <dbReference type="ARBA" id="ARBA00022475"/>
    </source>
</evidence>
<dbReference type="InterPro" id="IPR036259">
    <property type="entry name" value="MFS_trans_sf"/>
</dbReference>
<dbReference type="Gene3D" id="1.20.1250.20">
    <property type="entry name" value="MFS general substrate transporter like domains"/>
    <property type="match status" value="1"/>
</dbReference>
<dbReference type="PANTHER" id="PTHR23513:SF11">
    <property type="entry name" value="STAPHYLOFERRIN A TRANSPORTER"/>
    <property type="match status" value="1"/>
</dbReference>
<dbReference type="Proteomes" id="UP000630718">
    <property type="component" value="Unassembled WGS sequence"/>
</dbReference>
<feature type="compositionally biased region" description="Basic and acidic residues" evidence="7">
    <location>
        <begin position="443"/>
        <end position="466"/>
    </location>
</feature>
<keyword evidence="10" id="KW-1185">Reference proteome</keyword>
<accession>A0A919AC46</accession>
<feature type="transmembrane region" description="Helical" evidence="8">
    <location>
        <begin position="282"/>
        <end position="301"/>
    </location>
</feature>
<comment type="subcellular location">
    <subcellularLocation>
        <location evidence="1">Cell membrane</location>
        <topology evidence="1">Multi-pass membrane protein</topology>
    </subcellularLocation>
</comment>
<feature type="region of interest" description="Disordered" evidence="7">
    <location>
        <begin position="419"/>
        <end position="576"/>
    </location>
</feature>